<organism evidence="1 2">
    <name type="scientific">Schizosaccharomyces octosporus (strain yFS286)</name>
    <name type="common">Fission yeast</name>
    <name type="synonym">Octosporomyces octosporus</name>
    <dbReference type="NCBI Taxonomy" id="483514"/>
    <lineage>
        <taxon>Eukaryota</taxon>
        <taxon>Fungi</taxon>
        <taxon>Dikarya</taxon>
        <taxon>Ascomycota</taxon>
        <taxon>Taphrinomycotina</taxon>
        <taxon>Schizosaccharomycetes</taxon>
        <taxon>Schizosaccharomycetales</taxon>
        <taxon>Schizosaccharomycetaceae</taxon>
        <taxon>Schizosaccharomyces</taxon>
    </lineage>
</organism>
<dbReference type="GeneID" id="25033936"/>
<dbReference type="RefSeq" id="XP_013020843.1">
    <property type="nucleotide sequence ID" value="XM_013165389.1"/>
</dbReference>
<evidence type="ECO:0000313" key="2">
    <source>
        <dbReference type="Proteomes" id="UP000016088"/>
    </source>
</evidence>
<evidence type="ECO:0000313" key="1">
    <source>
        <dbReference type="EMBL" id="EPX71616.1"/>
    </source>
</evidence>
<accession>S9PR37</accession>
<protein>
    <submittedName>
        <fullName evidence="1">Uncharacterized protein</fullName>
    </submittedName>
</protein>
<dbReference type="EMBL" id="KE503208">
    <property type="protein sequence ID" value="EPX71616.1"/>
    <property type="molecule type" value="Genomic_DNA"/>
</dbReference>
<gene>
    <name evidence="1" type="ORF">SOCG_06137</name>
</gene>
<dbReference type="VEuPathDB" id="FungiDB:SOCG_06137"/>
<dbReference type="Proteomes" id="UP000016088">
    <property type="component" value="Unassembled WGS sequence"/>
</dbReference>
<proteinExistence type="predicted"/>
<reference evidence="1 2" key="1">
    <citation type="journal article" date="2011" name="Science">
        <title>Comparative functional genomics of the fission yeasts.</title>
        <authorList>
            <person name="Rhind N."/>
            <person name="Chen Z."/>
            <person name="Yassour M."/>
            <person name="Thompson D.A."/>
            <person name="Haas B.J."/>
            <person name="Habib N."/>
            <person name="Wapinski I."/>
            <person name="Roy S."/>
            <person name="Lin M.F."/>
            <person name="Heiman D.I."/>
            <person name="Young S.K."/>
            <person name="Furuya K."/>
            <person name="Guo Y."/>
            <person name="Pidoux A."/>
            <person name="Chen H.M."/>
            <person name="Robbertse B."/>
            <person name="Goldberg J.M."/>
            <person name="Aoki K."/>
            <person name="Bayne E.H."/>
            <person name="Berlin A.M."/>
            <person name="Desjardins C.A."/>
            <person name="Dobbs E."/>
            <person name="Dukaj L."/>
            <person name="Fan L."/>
            <person name="FitzGerald M.G."/>
            <person name="French C."/>
            <person name="Gujja S."/>
            <person name="Hansen K."/>
            <person name="Keifenheim D."/>
            <person name="Levin J.Z."/>
            <person name="Mosher R.A."/>
            <person name="Mueller C.A."/>
            <person name="Pfiffner J."/>
            <person name="Priest M."/>
            <person name="Russ C."/>
            <person name="Smialowska A."/>
            <person name="Swoboda P."/>
            <person name="Sykes S.M."/>
            <person name="Vaughn M."/>
            <person name="Vengrova S."/>
            <person name="Yoder R."/>
            <person name="Zeng Q."/>
            <person name="Allshire R."/>
            <person name="Baulcombe D."/>
            <person name="Birren B.W."/>
            <person name="Brown W."/>
            <person name="Ekwall K."/>
            <person name="Kellis M."/>
            <person name="Leatherwood J."/>
            <person name="Levin H."/>
            <person name="Margalit H."/>
            <person name="Martienssen R."/>
            <person name="Nieduszynski C.A."/>
            <person name="Spatafora J.W."/>
            <person name="Friedman N."/>
            <person name="Dalgaard J.Z."/>
            <person name="Baumann P."/>
            <person name="Niki H."/>
            <person name="Regev A."/>
            <person name="Nusbaum C."/>
        </authorList>
    </citation>
    <scope>NUCLEOTIDE SEQUENCE [LARGE SCALE GENOMIC DNA]</scope>
    <source>
        <strain evidence="2">yFS286</strain>
    </source>
</reference>
<name>S9PR37_SCHOY</name>
<dbReference type="HOGENOM" id="CLU_2086171_0_0_1"/>
<dbReference type="AlphaFoldDB" id="S9PR37"/>
<sequence>MDHYMTTKRKPRGLHTKTLTTRYREVKKENQKLLFLRVETESVCKMSFQRLFIMKRRTMLVRRFKEMRGKVLYDTNTSRPVGFISVKSKAKFYQLLFYIHNYAYTFKGDQRTILRQQ</sequence>
<keyword evidence="2" id="KW-1185">Reference proteome</keyword>